<dbReference type="EMBL" id="JACGCM010002435">
    <property type="protein sequence ID" value="KAF6139835.1"/>
    <property type="molecule type" value="Genomic_DNA"/>
</dbReference>
<dbReference type="Proteomes" id="UP000541444">
    <property type="component" value="Unassembled WGS sequence"/>
</dbReference>
<feature type="compositionally biased region" description="Basic residues" evidence="1">
    <location>
        <begin position="51"/>
        <end position="63"/>
    </location>
</feature>
<feature type="non-terminal residue" evidence="2">
    <location>
        <position position="63"/>
    </location>
</feature>
<reference evidence="2 3" key="1">
    <citation type="journal article" date="2020" name="IScience">
        <title>Genome Sequencing of the Endangered Kingdonia uniflora (Circaeasteraceae, Ranunculales) Reveals Potential Mechanisms of Evolutionary Specialization.</title>
        <authorList>
            <person name="Sun Y."/>
            <person name="Deng T."/>
            <person name="Zhang A."/>
            <person name="Moore M.J."/>
            <person name="Landis J.B."/>
            <person name="Lin N."/>
            <person name="Zhang H."/>
            <person name="Zhang X."/>
            <person name="Huang J."/>
            <person name="Zhang X."/>
            <person name="Sun H."/>
            <person name="Wang H."/>
        </authorList>
    </citation>
    <scope>NUCLEOTIDE SEQUENCE [LARGE SCALE GENOMIC DNA]</scope>
    <source>
        <strain evidence="2">TB1705</strain>
        <tissue evidence="2">Leaf</tissue>
    </source>
</reference>
<sequence length="63" mass="7381">LTKTLYLVAYSQPPTPVEHLKATSKPIQSINKLSKNTRRRCFEDEASTLNKPRRRTPHQHQRL</sequence>
<dbReference type="AlphaFoldDB" id="A0A7J7LB25"/>
<accession>A0A7J7LB25</accession>
<name>A0A7J7LB25_9MAGN</name>
<keyword evidence="3" id="KW-1185">Reference proteome</keyword>
<evidence type="ECO:0000256" key="1">
    <source>
        <dbReference type="SAM" id="MobiDB-lite"/>
    </source>
</evidence>
<evidence type="ECO:0000313" key="2">
    <source>
        <dbReference type="EMBL" id="KAF6139835.1"/>
    </source>
</evidence>
<gene>
    <name evidence="2" type="ORF">GIB67_009682</name>
</gene>
<evidence type="ECO:0000313" key="3">
    <source>
        <dbReference type="Proteomes" id="UP000541444"/>
    </source>
</evidence>
<comment type="caution">
    <text evidence="2">The sequence shown here is derived from an EMBL/GenBank/DDBJ whole genome shotgun (WGS) entry which is preliminary data.</text>
</comment>
<feature type="region of interest" description="Disordered" evidence="1">
    <location>
        <begin position="38"/>
        <end position="63"/>
    </location>
</feature>
<proteinExistence type="predicted"/>
<organism evidence="2 3">
    <name type="scientific">Kingdonia uniflora</name>
    <dbReference type="NCBI Taxonomy" id="39325"/>
    <lineage>
        <taxon>Eukaryota</taxon>
        <taxon>Viridiplantae</taxon>
        <taxon>Streptophyta</taxon>
        <taxon>Embryophyta</taxon>
        <taxon>Tracheophyta</taxon>
        <taxon>Spermatophyta</taxon>
        <taxon>Magnoliopsida</taxon>
        <taxon>Ranunculales</taxon>
        <taxon>Circaeasteraceae</taxon>
        <taxon>Kingdonia</taxon>
    </lineage>
</organism>
<protein>
    <submittedName>
        <fullName evidence="2">Uncharacterized protein</fullName>
    </submittedName>
</protein>